<gene>
    <name evidence="1" type="ORF">L6164_012429</name>
</gene>
<comment type="caution">
    <text evidence="1">The sequence shown here is derived from an EMBL/GenBank/DDBJ whole genome shotgun (WGS) entry which is preliminary data.</text>
</comment>
<dbReference type="EMBL" id="CM039430">
    <property type="protein sequence ID" value="KAI4345293.1"/>
    <property type="molecule type" value="Genomic_DNA"/>
</dbReference>
<sequence length="169" mass="18429">MGRSLLFLFFTLISVLPLQMLCENGLGIEASPSKVIFHPSTGLCVVRKSNTDPLSLGPCSKTEHWKYTPQKILTIKGTYFCLQADEIGKPAKLGIICTDSSSRWETVSDSKVQYLSSKASDGSTVCLDVDSDDVVVTNACKCLSSDGRCEPGTQWFKISDGSKIKITHE</sequence>
<name>A0ACB9P9I4_BAUVA</name>
<evidence type="ECO:0000313" key="1">
    <source>
        <dbReference type="EMBL" id="KAI4345293.1"/>
    </source>
</evidence>
<dbReference type="Proteomes" id="UP000828941">
    <property type="component" value="Chromosome 5"/>
</dbReference>
<organism evidence="1 2">
    <name type="scientific">Bauhinia variegata</name>
    <name type="common">Purple orchid tree</name>
    <name type="synonym">Phanera variegata</name>
    <dbReference type="NCBI Taxonomy" id="167791"/>
    <lineage>
        <taxon>Eukaryota</taxon>
        <taxon>Viridiplantae</taxon>
        <taxon>Streptophyta</taxon>
        <taxon>Embryophyta</taxon>
        <taxon>Tracheophyta</taxon>
        <taxon>Spermatophyta</taxon>
        <taxon>Magnoliopsida</taxon>
        <taxon>eudicotyledons</taxon>
        <taxon>Gunneridae</taxon>
        <taxon>Pentapetalae</taxon>
        <taxon>rosids</taxon>
        <taxon>fabids</taxon>
        <taxon>Fabales</taxon>
        <taxon>Fabaceae</taxon>
        <taxon>Cercidoideae</taxon>
        <taxon>Cercideae</taxon>
        <taxon>Bauhiniinae</taxon>
        <taxon>Bauhinia</taxon>
    </lineage>
</organism>
<keyword evidence="2" id="KW-1185">Reference proteome</keyword>
<evidence type="ECO:0000313" key="2">
    <source>
        <dbReference type="Proteomes" id="UP000828941"/>
    </source>
</evidence>
<proteinExistence type="predicted"/>
<reference evidence="1 2" key="1">
    <citation type="journal article" date="2022" name="DNA Res.">
        <title>Chromosomal-level genome assembly of the orchid tree Bauhinia variegata (Leguminosae; Cercidoideae) supports the allotetraploid origin hypothesis of Bauhinia.</title>
        <authorList>
            <person name="Zhong Y."/>
            <person name="Chen Y."/>
            <person name="Zheng D."/>
            <person name="Pang J."/>
            <person name="Liu Y."/>
            <person name="Luo S."/>
            <person name="Meng S."/>
            <person name="Qian L."/>
            <person name="Wei D."/>
            <person name="Dai S."/>
            <person name="Zhou R."/>
        </authorList>
    </citation>
    <scope>NUCLEOTIDE SEQUENCE [LARGE SCALE GENOMIC DNA]</scope>
    <source>
        <strain evidence="1">BV-YZ2020</strain>
    </source>
</reference>
<accession>A0ACB9P9I4</accession>
<protein>
    <submittedName>
        <fullName evidence="1">Uncharacterized protein</fullName>
    </submittedName>
</protein>